<dbReference type="eggNOG" id="COG0640">
    <property type="taxonomic scope" value="Bacteria"/>
</dbReference>
<gene>
    <name evidence="5" type="ORF">H480_03041</name>
</gene>
<sequence>MTQSGIEALLTQLSPGVHWRRPVLEIDYPVDRLLRPAGRGLILIPSYFCDRRPITLVQHDTTPCLVYPVERRLPGVDGRPDHGQALADLVGHSRAAVLEAVNGTDNTSEIARRTGILVSSASQHLSALRRAGLVASSRQGTSVIHDLTPTGACLLRSLGR</sequence>
<accession>R1I2N4</accession>
<name>R1I2N4_9PSEU</name>
<dbReference type="SUPFAM" id="SSF46785">
    <property type="entry name" value="Winged helix' DNA-binding domain"/>
    <property type="match status" value="1"/>
</dbReference>
<dbReference type="SMART" id="SM00418">
    <property type="entry name" value="HTH_ARSR"/>
    <property type="match status" value="1"/>
</dbReference>
<keyword evidence="6" id="KW-1185">Reference proteome</keyword>
<evidence type="ECO:0000256" key="2">
    <source>
        <dbReference type="ARBA" id="ARBA00023125"/>
    </source>
</evidence>
<keyword evidence="1" id="KW-0805">Transcription regulation</keyword>
<keyword evidence="2" id="KW-0238">DNA-binding</keyword>
<dbReference type="Proteomes" id="UP000014139">
    <property type="component" value="Unassembled WGS sequence"/>
</dbReference>
<dbReference type="PANTHER" id="PTHR43132:SF8">
    <property type="entry name" value="HTH-TYPE TRANSCRIPTIONAL REGULATOR KMTR"/>
    <property type="match status" value="1"/>
</dbReference>
<organism evidence="5 6">
    <name type="scientific">Amycolatopsis vancoresmycina DSM 44592</name>
    <dbReference type="NCBI Taxonomy" id="1292037"/>
    <lineage>
        <taxon>Bacteria</taxon>
        <taxon>Bacillati</taxon>
        <taxon>Actinomycetota</taxon>
        <taxon>Actinomycetes</taxon>
        <taxon>Pseudonocardiales</taxon>
        <taxon>Pseudonocardiaceae</taxon>
        <taxon>Amycolatopsis</taxon>
    </lineage>
</organism>
<dbReference type="GO" id="GO:0003700">
    <property type="term" value="F:DNA-binding transcription factor activity"/>
    <property type="evidence" value="ECO:0007669"/>
    <property type="project" value="InterPro"/>
</dbReference>
<protein>
    <submittedName>
        <fullName evidence="5">ArsR family transcriptional regulator</fullName>
    </submittedName>
</protein>
<evidence type="ECO:0000313" key="5">
    <source>
        <dbReference type="EMBL" id="EOD70040.1"/>
    </source>
</evidence>
<proteinExistence type="predicted"/>
<dbReference type="GO" id="GO:0003677">
    <property type="term" value="F:DNA binding"/>
    <property type="evidence" value="ECO:0007669"/>
    <property type="project" value="UniProtKB-KW"/>
</dbReference>
<dbReference type="EMBL" id="AOUO01000030">
    <property type="protein sequence ID" value="EOD70040.1"/>
    <property type="molecule type" value="Genomic_DNA"/>
</dbReference>
<dbReference type="InterPro" id="IPR036390">
    <property type="entry name" value="WH_DNA-bd_sf"/>
</dbReference>
<evidence type="ECO:0000256" key="1">
    <source>
        <dbReference type="ARBA" id="ARBA00023015"/>
    </source>
</evidence>
<comment type="caution">
    <text evidence="5">The sequence shown here is derived from an EMBL/GenBank/DDBJ whole genome shotgun (WGS) entry which is preliminary data.</text>
</comment>
<dbReference type="InterPro" id="IPR051011">
    <property type="entry name" value="Metal_resp_trans_reg"/>
</dbReference>
<evidence type="ECO:0000259" key="4">
    <source>
        <dbReference type="SMART" id="SM00418"/>
    </source>
</evidence>
<feature type="domain" description="HTH arsR-type" evidence="4">
    <location>
        <begin position="81"/>
        <end position="160"/>
    </location>
</feature>
<dbReference type="Pfam" id="PF12840">
    <property type="entry name" value="HTH_20"/>
    <property type="match status" value="1"/>
</dbReference>
<dbReference type="Gene3D" id="1.10.10.10">
    <property type="entry name" value="Winged helix-like DNA-binding domain superfamily/Winged helix DNA-binding domain"/>
    <property type="match status" value="1"/>
</dbReference>
<dbReference type="AlphaFoldDB" id="R1I2N4"/>
<keyword evidence="3" id="KW-0804">Transcription</keyword>
<dbReference type="InterPro" id="IPR036388">
    <property type="entry name" value="WH-like_DNA-bd_sf"/>
</dbReference>
<dbReference type="CDD" id="cd00090">
    <property type="entry name" value="HTH_ARSR"/>
    <property type="match status" value="1"/>
</dbReference>
<dbReference type="PANTHER" id="PTHR43132">
    <property type="entry name" value="ARSENICAL RESISTANCE OPERON REPRESSOR ARSR-RELATED"/>
    <property type="match status" value="1"/>
</dbReference>
<dbReference type="InterPro" id="IPR011991">
    <property type="entry name" value="ArsR-like_HTH"/>
</dbReference>
<dbReference type="InterPro" id="IPR001845">
    <property type="entry name" value="HTH_ArsR_DNA-bd_dom"/>
</dbReference>
<evidence type="ECO:0000256" key="3">
    <source>
        <dbReference type="ARBA" id="ARBA00023163"/>
    </source>
</evidence>
<dbReference type="PATRIC" id="fig|1292037.4.peg.601"/>
<evidence type="ECO:0000313" key="6">
    <source>
        <dbReference type="Proteomes" id="UP000014139"/>
    </source>
</evidence>
<reference evidence="5 6" key="1">
    <citation type="submission" date="2013-02" db="EMBL/GenBank/DDBJ databases">
        <title>Draft genome sequence of Amycolatopsis vancoresmycina strain DSM 44592T.</title>
        <authorList>
            <person name="Kumar S."/>
            <person name="Kaur N."/>
            <person name="Kaur C."/>
            <person name="Raghava G.P.S."/>
            <person name="Mayilraj S."/>
        </authorList>
    </citation>
    <scope>NUCLEOTIDE SEQUENCE [LARGE SCALE GENOMIC DNA]</scope>
    <source>
        <strain evidence="5 6">DSM 44592</strain>
    </source>
</reference>